<dbReference type="Proteomes" id="UP000663848">
    <property type="component" value="Unassembled WGS sequence"/>
</dbReference>
<feature type="region of interest" description="Disordered" evidence="1">
    <location>
        <begin position="12"/>
        <end position="56"/>
    </location>
</feature>
<protein>
    <submittedName>
        <fullName evidence="2">Uncharacterized protein</fullName>
    </submittedName>
</protein>
<evidence type="ECO:0000313" key="2">
    <source>
        <dbReference type="EMBL" id="CAF4525645.1"/>
    </source>
</evidence>
<name>A0A820X083_9BILA</name>
<feature type="compositionally biased region" description="Low complexity" evidence="1">
    <location>
        <begin position="35"/>
        <end position="46"/>
    </location>
</feature>
<proteinExistence type="predicted"/>
<dbReference type="EMBL" id="CAJOBR010000582">
    <property type="protein sequence ID" value="CAF4525645.1"/>
    <property type="molecule type" value="Genomic_DNA"/>
</dbReference>
<gene>
    <name evidence="2" type="ORF">QYT958_LOCUS6512</name>
</gene>
<reference evidence="2" key="1">
    <citation type="submission" date="2021-02" db="EMBL/GenBank/DDBJ databases">
        <authorList>
            <person name="Nowell W R."/>
        </authorList>
    </citation>
    <scope>NUCLEOTIDE SEQUENCE</scope>
</reference>
<dbReference type="AlphaFoldDB" id="A0A820X083"/>
<feature type="region of interest" description="Disordered" evidence="1">
    <location>
        <begin position="87"/>
        <end position="106"/>
    </location>
</feature>
<comment type="caution">
    <text evidence="2">The sequence shown here is derived from an EMBL/GenBank/DDBJ whole genome shotgun (WGS) entry which is preliminary data.</text>
</comment>
<accession>A0A820X083</accession>
<feature type="compositionally biased region" description="Acidic residues" evidence="1">
    <location>
        <begin position="17"/>
        <end position="31"/>
    </location>
</feature>
<evidence type="ECO:0000256" key="1">
    <source>
        <dbReference type="SAM" id="MobiDB-lite"/>
    </source>
</evidence>
<organism evidence="2 3">
    <name type="scientific">Rotaria socialis</name>
    <dbReference type="NCBI Taxonomy" id="392032"/>
    <lineage>
        <taxon>Eukaryota</taxon>
        <taxon>Metazoa</taxon>
        <taxon>Spiralia</taxon>
        <taxon>Gnathifera</taxon>
        <taxon>Rotifera</taxon>
        <taxon>Eurotatoria</taxon>
        <taxon>Bdelloidea</taxon>
        <taxon>Philodinida</taxon>
        <taxon>Philodinidae</taxon>
        <taxon>Rotaria</taxon>
    </lineage>
</organism>
<evidence type="ECO:0000313" key="3">
    <source>
        <dbReference type="Proteomes" id="UP000663848"/>
    </source>
</evidence>
<sequence>MYHRMYLRRCSMSSISEESETGDDDHLDDEFAVCNDDNNNNNNNNNEQENRSSTSLSVENCLGDLNSFKKEIREAYEELSTLERQARIKTSTSSTISNIQKGKAKY</sequence>